<name>A0AAJ7WX31_PETMA</name>
<evidence type="ECO:0000313" key="7">
    <source>
        <dbReference type="Proteomes" id="UP001318040"/>
    </source>
</evidence>
<gene>
    <name evidence="8" type="primary">ASB8</name>
</gene>
<feature type="region of interest" description="Disordered" evidence="5">
    <location>
        <begin position="214"/>
        <end position="246"/>
    </location>
</feature>
<feature type="repeat" description="ANK" evidence="4">
    <location>
        <begin position="65"/>
        <end position="97"/>
    </location>
</feature>
<comment type="pathway">
    <text evidence="1">Protein modification; protein ubiquitination.</text>
</comment>
<keyword evidence="2" id="KW-0677">Repeat</keyword>
<dbReference type="SMART" id="SM00969">
    <property type="entry name" value="SOCS_box"/>
    <property type="match status" value="1"/>
</dbReference>
<dbReference type="InterPro" id="IPR036770">
    <property type="entry name" value="Ankyrin_rpt-contain_sf"/>
</dbReference>
<dbReference type="InterPro" id="IPR001496">
    <property type="entry name" value="SOCS_box"/>
</dbReference>
<feature type="repeat" description="ANK" evidence="4">
    <location>
        <begin position="98"/>
        <end position="130"/>
    </location>
</feature>
<dbReference type="PANTHER" id="PTHR24171">
    <property type="entry name" value="ANKYRIN REPEAT DOMAIN-CONTAINING PROTEIN 39-RELATED"/>
    <property type="match status" value="1"/>
</dbReference>
<dbReference type="Gene3D" id="1.25.40.20">
    <property type="entry name" value="Ankyrin repeat-containing domain"/>
    <property type="match status" value="2"/>
</dbReference>
<keyword evidence="7" id="KW-1185">Reference proteome</keyword>
<accession>A0AAJ7WX31</accession>
<dbReference type="SUPFAM" id="SSF48403">
    <property type="entry name" value="Ankyrin repeat"/>
    <property type="match status" value="1"/>
</dbReference>
<dbReference type="PANTHER" id="PTHR24171:SF9">
    <property type="entry name" value="ANKYRIN REPEAT DOMAIN-CONTAINING PROTEIN 39"/>
    <property type="match status" value="1"/>
</dbReference>
<dbReference type="PROSITE" id="PS50088">
    <property type="entry name" value="ANK_REPEAT"/>
    <property type="match status" value="4"/>
</dbReference>
<feature type="compositionally biased region" description="Acidic residues" evidence="5">
    <location>
        <begin position="217"/>
        <end position="243"/>
    </location>
</feature>
<dbReference type="PROSITE" id="PS50225">
    <property type="entry name" value="SOCS"/>
    <property type="match status" value="1"/>
</dbReference>
<dbReference type="RefSeq" id="XP_032813291.1">
    <property type="nucleotide sequence ID" value="XM_032957400.1"/>
</dbReference>
<protein>
    <submittedName>
        <fullName evidence="8">Ankyrin repeat and SOCS box protein 8</fullName>
    </submittedName>
</protein>
<organism evidence="7 8">
    <name type="scientific">Petromyzon marinus</name>
    <name type="common">Sea lamprey</name>
    <dbReference type="NCBI Taxonomy" id="7757"/>
    <lineage>
        <taxon>Eukaryota</taxon>
        <taxon>Metazoa</taxon>
        <taxon>Chordata</taxon>
        <taxon>Craniata</taxon>
        <taxon>Vertebrata</taxon>
        <taxon>Cyclostomata</taxon>
        <taxon>Hyperoartia</taxon>
        <taxon>Petromyzontiformes</taxon>
        <taxon>Petromyzontidae</taxon>
        <taxon>Petromyzon</taxon>
    </lineage>
</organism>
<evidence type="ECO:0000256" key="4">
    <source>
        <dbReference type="PROSITE-ProRule" id="PRU00023"/>
    </source>
</evidence>
<dbReference type="KEGG" id="pmrn:116944001"/>
<proteinExistence type="predicted"/>
<evidence type="ECO:0000256" key="5">
    <source>
        <dbReference type="SAM" id="MobiDB-lite"/>
    </source>
</evidence>
<sequence>MSGTPTPVPVVVGRLEGTGPAMPDTGRRSLQERLIRALTGRRSFPPDSVAVLLQQQGADVNVGLGTQLPLHCACMVGNTAGLRLLLQSGAQVDAVDGYKRRALHYAAERSFTDCVALLLASGAGASLPDGNGDTPLHWAAFRGRAGNVRALLRGGACCRAVDTHGETPLHWAAKRGRRAITAALLRHGADPRARNRHGETPIAQLLALMAHRYRNDDDGDDDDSDDGGDDDGDDDDGEDEGDERNDQEGCLRLLLAAAGGWVDLPREDQASQILGRISSCARLWVRVQSLRSRAPSLANQSRAAVRCALGARDLRPVVEMLPLPCALQQFLLLRQ</sequence>
<dbReference type="CTD" id="140461"/>
<evidence type="ECO:0000259" key="6">
    <source>
        <dbReference type="PROSITE" id="PS50225"/>
    </source>
</evidence>
<feature type="repeat" description="ANK" evidence="4">
    <location>
        <begin position="164"/>
        <end position="196"/>
    </location>
</feature>
<evidence type="ECO:0000256" key="2">
    <source>
        <dbReference type="ARBA" id="ARBA00022737"/>
    </source>
</evidence>
<reference evidence="8" key="1">
    <citation type="submission" date="2025-08" db="UniProtKB">
        <authorList>
            <consortium name="RefSeq"/>
        </authorList>
    </citation>
    <scope>IDENTIFICATION</scope>
    <source>
        <tissue evidence="8">Sperm</tissue>
    </source>
</reference>
<dbReference type="Pfam" id="PF00023">
    <property type="entry name" value="Ank"/>
    <property type="match status" value="1"/>
</dbReference>
<evidence type="ECO:0000256" key="3">
    <source>
        <dbReference type="ARBA" id="ARBA00023043"/>
    </source>
</evidence>
<dbReference type="AlphaFoldDB" id="A0AAJ7WX31"/>
<dbReference type="Pfam" id="PF07525">
    <property type="entry name" value="SOCS_box"/>
    <property type="match status" value="1"/>
</dbReference>
<keyword evidence="3 4" id="KW-0040">ANK repeat</keyword>
<dbReference type="Pfam" id="PF12796">
    <property type="entry name" value="Ank_2"/>
    <property type="match status" value="1"/>
</dbReference>
<dbReference type="PROSITE" id="PS50297">
    <property type="entry name" value="ANK_REP_REGION"/>
    <property type="match status" value="3"/>
</dbReference>
<dbReference type="InterPro" id="IPR002110">
    <property type="entry name" value="Ankyrin_rpt"/>
</dbReference>
<feature type="repeat" description="ANK" evidence="4">
    <location>
        <begin position="131"/>
        <end position="163"/>
    </location>
</feature>
<feature type="region of interest" description="Disordered" evidence="5">
    <location>
        <begin position="1"/>
        <end position="26"/>
    </location>
</feature>
<evidence type="ECO:0000256" key="1">
    <source>
        <dbReference type="ARBA" id="ARBA00004906"/>
    </source>
</evidence>
<feature type="domain" description="SOCS box" evidence="6">
    <location>
        <begin position="282"/>
        <end position="335"/>
    </location>
</feature>
<dbReference type="SMART" id="SM00248">
    <property type="entry name" value="ANK"/>
    <property type="match status" value="4"/>
</dbReference>
<dbReference type="Proteomes" id="UP001318040">
    <property type="component" value="Chromosome 19"/>
</dbReference>
<evidence type="ECO:0000313" key="8">
    <source>
        <dbReference type="RefSeq" id="XP_032813291.1"/>
    </source>
</evidence>